<dbReference type="EMBL" id="JEMN01001818">
    <property type="protein sequence ID" value="KXH26428.1"/>
    <property type="molecule type" value="Genomic_DNA"/>
</dbReference>
<organism evidence="1 2">
    <name type="scientific">Colletotrichum nymphaeae SA-01</name>
    <dbReference type="NCBI Taxonomy" id="1460502"/>
    <lineage>
        <taxon>Eukaryota</taxon>
        <taxon>Fungi</taxon>
        <taxon>Dikarya</taxon>
        <taxon>Ascomycota</taxon>
        <taxon>Pezizomycotina</taxon>
        <taxon>Sordariomycetes</taxon>
        <taxon>Hypocreomycetidae</taxon>
        <taxon>Glomerellales</taxon>
        <taxon>Glomerellaceae</taxon>
        <taxon>Colletotrichum</taxon>
        <taxon>Colletotrichum acutatum species complex</taxon>
    </lineage>
</organism>
<name>A0A135RSF7_9PEZI</name>
<keyword evidence="2" id="KW-1185">Reference proteome</keyword>
<dbReference type="Proteomes" id="UP000070054">
    <property type="component" value="Unassembled WGS sequence"/>
</dbReference>
<evidence type="ECO:0000313" key="1">
    <source>
        <dbReference type="EMBL" id="KXH26428.1"/>
    </source>
</evidence>
<dbReference type="AlphaFoldDB" id="A0A135RSF7"/>
<proteinExistence type="predicted"/>
<protein>
    <submittedName>
        <fullName evidence="1">Uncharacterized protein</fullName>
    </submittedName>
</protein>
<accession>A0A135RSF7</accession>
<reference evidence="1 2" key="1">
    <citation type="submission" date="2014-02" db="EMBL/GenBank/DDBJ databases">
        <title>The genome sequence of Colletotrichum nymphaeae SA-01.</title>
        <authorList>
            <person name="Baroncelli R."/>
            <person name="Thon M.R."/>
        </authorList>
    </citation>
    <scope>NUCLEOTIDE SEQUENCE [LARGE SCALE GENOMIC DNA]</scope>
    <source>
        <strain evidence="1 2">SA-01</strain>
    </source>
</reference>
<comment type="caution">
    <text evidence="1">The sequence shown here is derived from an EMBL/GenBank/DDBJ whole genome shotgun (WGS) entry which is preliminary data.</text>
</comment>
<evidence type="ECO:0000313" key="2">
    <source>
        <dbReference type="Proteomes" id="UP000070054"/>
    </source>
</evidence>
<sequence>MGTLLASATQQPENASIVIVENANNVKKLTNQQPTIVIRWNSPTAAFLKLPTESH</sequence>
<gene>
    <name evidence="1" type="ORF">CNYM01_13172</name>
</gene>